<dbReference type="PANTHER" id="PTHR33281:SF19">
    <property type="entry name" value="VOLTAGE-DEPENDENT ANION CHANNEL-FORMING PROTEIN YNEE"/>
    <property type="match status" value="1"/>
</dbReference>
<sequence length="456" mass="50234">MSAASTLGFEESIIGTGKHSGRHRRHHHLKPRVALEEYFVGPRDIARHSKWPKALRMHGSVSPKLIVPTIGVAIWAALVTTISEKVHHIHVNPIVIVVLGLVVGLALNFRDLIAKVTCLNMIIAFAVSLKHKLRFEPYIRYDDLNELAAHLNTFAKEAGEPDLVQKKVRTCKKIGEMLKVPMARSNPRKALKRAKKPLGNLPLEILAYIGAYVDEICKNGTFILGIAQTHALNNMQRLTEGLSWSDRILNTPMPPAYSITIAQITWIYIISMPFQLVHLMDWVCIPVTTFAAYIILAFHAIGNELENPFGPDVNDLPLELYCAQIASDITVIASRPRAKPTDHHKHPGNKPLFPISSAGSKFWIHRAVTEIRKALITRASICKGVLWRRQASYAGIEGSIRSMSSDASSSCPSCEDGACDTGECEDPLASSLTLRVKNFAPHGPVQSSECTGHGTG</sequence>
<dbReference type="AlphaFoldDB" id="A0A6A5ZKE7"/>
<dbReference type="InterPro" id="IPR044669">
    <property type="entry name" value="YneE/VCCN1/2-like"/>
</dbReference>
<accession>A0A6A5ZKE7</accession>
<evidence type="ECO:0000313" key="10">
    <source>
        <dbReference type="Proteomes" id="UP000799770"/>
    </source>
</evidence>
<evidence type="ECO:0000313" key="9">
    <source>
        <dbReference type="EMBL" id="KAF2120130.1"/>
    </source>
</evidence>
<protein>
    <submittedName>
        <fullName evidence="9">Bestrophin, RFP-TM, chloride channel-domain-containing protein</fullName>
    </submittedName>
</protein>
<reference evidence="9" key="1">
    <citation type="journal article" date="2020" name="Stud. Mycol.">
        <title>101 Dothideomycetes genomes: a test case for predicting lifestyles and emergence of pathogens.</title>
        <authorList>
            <person name="Haridas S."/>
            <person name="Albert R."/>
            <person name="Binder M."/>
            <person name="Bloem J."/>
            <person name="Labutti K."/>
            <person name="Salamov A."/>
            <person name="Andreopoulos B."/>
            <person name="Baker S."/>
            <person name="Barry K."/>
            <person name="Bills G."/>
            <person name="Bluhm B."/>
            <person name="Cannon C."/>
            <person name="Castanera R."/>
            <person name="Culley D."/>
            <person name="Daum C."/>
            <person name="Ezra D."/>
            <person name="Gonzalez J."/>
            <person name="Henrissat B."/>
            <person name="Kuo A."/>
            <person name="Liang C."/>
            <person name="Lipzen A."/>
            <person name="Lutzoni F."/>
            <person name="Magnuson J."/>
            <person name="Mondo S."/>
            <person name="Nolan M."/>
            <person name="Ohm R."/>
            <person name="Pangilinan J."/>
            <person name="Park H.-J."/>
            <person name="Ramirez L."/>
            <person name="Alfaro M."/>
            <person name="Sun H."/>
            <person name="Tritt A."/>
            <person name="Yoshinaga Y."/>
            <person name="Zwiers L.-H."/>
            <person name="Turgeon B."/>
            <person name="Goodwin S."/>
            <person name="Spatafora J."/>
            <person name="Crous P."/>
            <person name="Grigoriev I."/>
        </authorList>
    </citation>
    <scope>NUCLEOTIDE SEQUENCE</scope>
    <source>
        <strain evidence="9">CBS 627.86</strain>
    </source>
</reference>
<keyword evidence="2" id="KW-0813">Transport</keyword>
<gene>
    <name evidence="9" type="ORF">BDV96DRAFT_595708</name>
</gene>
<keyword evidence="10" id="KW-1185">Reference proteome</keyword>
<keyword evidence="5 8" id="KW-1133">Transmembrane helix</keyword>
<keyword evidence="6" id="KW-0406">Ion transport</keyword>
<keyword evidence="7 8" id="KW-0472">Membrane</keyword>
<dbReference type="PANTHER" id="PTHR33281">
    <property type="entry name" value="UPF0187 PROTEIN YNEE"/>
    <property type="match status" value="1"/>
</dbReference>
<dbReference type="GO" id="GO:0005886">
    <property type="term" value="C:plasma membrane"/>
    <property type="evidence" value="ECO:0007669"/>
    <property type="project" value="UniProtKB-SubCell"/>
</dbReference>
<keyword evidence="3" id="KW-1003">Cell membrane</keyword>
<dbReference type="EMBL" id="ML977314">
    <property type="protein sequence ID" value="KAF2120130.1"/>
    <property type="molecule type" value="Genomic_DNA"/>
</dbReference>
<proteinExistence type="predicted"/>
<dbReference type="Pfam" id="PF25539">
    <property type="entry name" value="Bestrophin_2"/>
    <property type="match status" value="1"/>
</dbReference>
<dbReference type="GO" id="GO:0005254">
    <property type="term" value="F:chloride channel activity"/>
    <property type="evidence" value="ECO:0007669"/>
    <property type="project" value="InterPro"/>
</dbReference>
<evidence type="ECO:0000256" key="1">
    <source>
        <dbReference type="ARBA" id="ARBA00004651"/>
    </source>
</evidence>
<dbReference type="OrthoDB" id="1368at2759"/>
<evidence type="ECO:0000256" key="3">
    <source>
        <dbReference type="ARBA" id="ARBA00022475"/>
    </source>
</evidence>
<keyword evidence="4 8" id="KW-0812">Transmembrane</keyword>
<evidence type="ECO:0000256" key="6">
    <source>
        <dbReference type="ARBA" id="ARBA00023065"/>
    </source>
</evidence>
<evidence type="ECO:0000256" key="8">
    <source>
        <dbReference type="SAM" id="Phobius"/>
    </source>
</evidence>
<evidence type="ECO:0000256" key="4">
    <source>
        <dbReference type="ARBA" id="ARBA00022692"/>
    </source>
</evidence>
<feature type="transmembrane region" description="Helical" evidence="8">
    <location>
        <begin position="280"/>
        <end position="301"/>
    </location>
</feature>
<feature type="transmembrane region" description="Helical" evidence="8">
    <location>
        <begin position="89"/>
        <end position="106"/>
    </location>
</feature>
<evidence type="ECO:0000256" key="7">
    <source>
        <dbReference type="ARBA" id="ARBA00023136"/>
    </source>
</evidence>
<evidence type="ECO:0000256" key="2">
    <source>
        <dbReference type="ARBA" id="ARBA00022448"/>
    </source>
</evidence>
<name>A0A6A5ZKE7_9PLEO</name>
<feature type="transmembrane region" description="Helical" evidence="8">
    <location>
        <begin position="65"/>
        <end position="82"/>
    </location>
</feature>
<comment type="subcellular location">
    <subcellularLocation>
        <location evidence="1">Cell membrane</location>
        <topology evidence="1">Multi-pass membrane protein</topology>
    </subcellularLocation>
</comment>
<organism evidence="9 10">
    <name type="scientific">Lophiotrema nucula</name>
    <dbReference type="NCBI Taxonomy" id="690887"/>
    <lineage>
        <taxon>Eukaryota</taxon>
        <taxon>Fungi</taxon>
        <taxon>Dikarya</taxon>
        <taxon>Ascomycota</taxon>
        <taxon>Pezizomycotina</taxon>
        <taxon>Dothideomycetes</taxon>
        <taxon>Pleosporomycetidae</taxon>
        <taxon>Pleosporales</taxon>
        <taxon>Lophiotremataceae</taxon>
        <taxon>Lophiotrema</taxon>
    </lineage>
</organism>
<dbReference type="Proteomes" id="UP000799770">
    <property type="component" value="Unassembled WGS sequence"/>
</dbReference>
<evidence type="ECO:0000256" key="5">
    <source>
        <dbReference type="ARBA" id="ARBA00022989"/>
    </source>
</evidence>